<dbReference type="KEGG" id="pno:SNOG_10375"/>
<gene>
    <name evidence="10" type="ORF">SNOG_10375</name>
</gene>
<accession>Q0UCY9</accession>
<keyword evidence="3" id="KW-0808">Transferase</keyword>
<dbReference type="PROSITE" id="PS50011">
    <property type="entry name" value="PROTEIN_KINASE_DOM"/>
    <property type="match status" value="1"/>
</dbReference>
<dbReference type="PANTHER" id="PTHR47634:SF9">
    <property type="entry name" value="PROTEIN KINASE DOMAIN-CONTAINING PROTEIN-RELATED"/>
    <property type="match status" value="1"/>
</dbReference>
<evidence type="ECO:0000259" key="9">
    <source>
        <dbReference type="PROSITE" id="PS50011"/>
    </source>
</evidence>
<dbReference type="PANTHER" id="PTHR47634">
    <property type="entry name" value="PROTEIN KINASE DOMAIN-CONTAINING PROTEIN-RELATED"/>
    <property type="match status" value="1"/>
</dbReference>
<dbReference type="InterPro" id="IPR000719">
    <property type="entry name" value="Prot_kinase_dom"/>
</dbReference>
<dbReference type="AlphaFoldDB" id="Q0UCY9"/>
<dbReference type="GO" id="GO:0005737">
    <property type="term" value="C:cytoplasm"/>
    <property type="evidence" value="ECO:0000318"/>
    <property type="project" value="GO_Central"/>
</dbReference>
<keyword evidence="6" id="KW-0067">ATP-binding</keyword>
<dbReference type="SUPFAM" id="SSF56112">
    <property type="entry name" value="Protein kinase-like (PK-like)"/>
    <property type="match status" value="1"/>
</dbReference>
<dbReference type="STRING" id="321614.Q0UCY9"/>
<dbReference type="Pfam" id="PF00069">
    <property type="entry name" value="Pkinase"/>
    <property type="match status" value="1"/>
</dbReference>
<dbReference type="OMA" id="DENANWK"/>
<evidence type="ECO:0000256" key="1">
    <source>
        <dbReference type="ARBA" id="ARBA00012513"/>
    </source>
</evidence>
<evidence type="ECO:0000256" key="3">
    <source>
        <dbReference type="ARBA" id="ARBA00022679"/>
    </source>
</evidence>
<feature type="domain" description="Protein kinase" evidence="9">
    <location>
        <begin position="49"/>
        <end position="351"/>
    </location>
</feature>
<evidence type="ECO:0000256" key="4">
    <source>
        <dbReference type="ARBA" id="ARBA00022741"/>
    </source>
</evidence>
<dbReference type="SMART" id="SM00220">
    <property type="entry name" value="S_TKc"/>
    <property type="match status" value="1"/>
</dbReference>
<dbReference type="GO" id="GO:0004674">
    <property type="term" value="F:protein serine/threonine kinase activity"/>
    <property type="evidence" value="ECO:0000318"/>
    <property type="project" value="GO_Central"/>
</dbReference>
<dbReference type="InterPro" id="IPR051334">
    <property type="entry name" value="SRPK"/>
</dbReference>
<keyword evidence="5" id="KW-0418">Kinase</keyword>
<evidence type="ECO:0000256" key="5">
    <source>
        <dbReference type="ARBA" id="ARBA00022777"/>
    </source>
</evidence>
<sequence>MTSCLVRNFPASGFEKLSLQEKIEEERIHSYKAERFYTMWLGEVIKSRYQVVAKLGFGTASTIWLCRDLQANILLTLKVCILQQGATKVNNEVAISRHLKSIDAEHPGKDLLRLVLDDFQITGPHGMHKCLLFAPLGLSYTDFRNLFPEKGLNKELLQQTLQLVLLGLDFLHQAGVVHTADIFLYHSDIYPNNILLGAPDPSVFAEIEQAELEHPSPRKIFLDRTVYRSRSMPITNGPPMICDFGAARIGEKHVGDVMPGVYRAPEIIMGMEWNSKIDMWSFGVMIWDLFEGGCLFRAVKEGHLNDEQHLAEIISLIGPPPRSFLQRSEKSRQYWDVEGAVMPQPPNAKLD</sequence>
<dbReference type="RefSeq" id="XP_001800648.1">
    <property type="nucleotide sequence ID" value="XM_001800596.1"/>
</dbReference>
<dbReference type="InParanoid" id="Q0UCY9"/>
<dbReference type="EC" id="2.7.11.1" evidence="1"/>
<evidence type="ECO:0000256" key="8">
    <source>
        <dbReference type="ARBA" id="ARBA00048679"/>
    </source>
</evidence>
<evidence type="ECO:0000313" key="11">
    <source>
        <dbReference type="Proteomes" id="UP000001055"/>
    </source>
</evidence>
<dbReference type="GO" id="GO:0005524">
    <property type="term" value="F:ATP binding"/>
    <property type="evidence" value="ECO:0007669"/>
    <property type="project" value="UniProtKB-KW"/>
</dbReference>
<dbReference type="FunFam" id="1.10.510.10:FF:001913">
    <property type="entry name" value="Serine/threonine-protein kinase, putative (AFU_orthologue AFUA_6G02242)"/>
    <property type="match status" value="1"/>
</dbReference>
<evidence type="ECO:0000313" key="10">
    <source>
        <dbReference type="EMBL" id="EAT82710.1"/>
    </source>
</evidence>
<protein>
    <recommendedName>
        <fullName evidence="1">non-specific serine/threonine protein kinase</fullName>
        <ecNumber evidence="1">2.7.11.1</ecNumber>
    </recommendedName>
</protein>
<comment type="catalytic activity">
    <reaction evidence="7">
        <text>L-threonyl-[protein] + ATP = O-phospho-L-threonyl-[protein] + ADP + H(+)</text>
        <dbReference type="Rhea" id="RHEA:46608"/>
        <dbReference type="Rhea" id="RHEA-COMP:11060"/>
        <dbReference type="Rhea" id="RHEA-COMP:11605"/>
        <dbReference type="ChEBI" id="CHEBI:15378"/>
        <dbReference type="ChEBI" id="CHEBI:30013"/>
        <dbReference type="ChEBI" id="CHEBI:30616"/>
        <dbReference type="ChEBI" id="CHEBI:61977"/>
        <dbReference type="ChEBI" id="CHEBI:456216"/>
        <dbReference type="EC" id="2.7.11.1"/>
    </reaction>
</comment>
<dbReference type="Gene3D" id="1.10.510.10">
    <property type="entry name" value="Transferase(Phosphotransferase) domain 1"/>
    <property type="match status" value="1"/>
</dbReference>
<keyword evidence="2" id="KW-0723">Serine/threonine-protein kinase</keyword>
<proteinExistence type="predicted"/>
<name>Q0UCY9_PHANO</name>
<comment type="catalytic activity">
    <reaction evidence="8">
        <text>L-seryl-[protein] + ATP = O-phospho-L-seryl-[protein] + ADP + H(+)</text>
        <dbReference type="Rhea" id="RHEA:17989"/>
        <dbReference type="Rhea" id="RHEA-COMP:9863"/>
        <dbReference type="Rhea" id="RHEA-COMP:11604"/>
        <dbReference type="ChEBI" id="CHEBI:15378"/>
        <dbReference type="ChEBI" id="CHEBI:29999"/>
        <dbReference type="ChEBI" id="CHEBI:30616"/>
        <dbReference type="ChEBI" id="CHEBI:83421"/>
        <dbReference type="ChEBI" id="CHEBI:456216"/>
        <dbReference type="EC" id="2.7.11.1"/>
    </reaction>
</comment>
<dbReference type="InterPro" id="IPR011009">
    <property type="entry name" value="Kinase-like_dom_sf"/>
</dbReference>
<dbReference type="GO" id="GO:0005634">
    <property type="term" value="C:nucleus"/>
    <property type="evidence" value="ECO:0000318"/>
    <property type="project" value="GO_Central"/>
</dbReference>
<dbReference type="VEuPathDB" id="FungiDB:JI435_103750"/>
<reference evidence="11" key="1">
    <citation type="journal article" date="2007" name="Plant Cell">
        <title>Dothideomycete-plant interactions illuminated by genome sequencing and EST analysis of the wheat pathogen Stagonospora nodorum.</title>
        <authorList>
            <person name="Hane J.K."/>
            <person name="Lowe R.G."/>
            <person name="Solomon P.S."/>
            <person name="Tan K.C."/>
            <person name="Schoch C.L."/>
            <person name="Spatafora J.W."/>
            <person name="Crous P.W."/>
            <person name="Kodira C."/>
            <person name="Birren B.W."/>
            <person name="Galagan J.E."/>
            <person name="Torriani S.F."/>
            <person name="McDonald B.A."/>
            <person name="Oliver R.P."/>
        </authorList>
    </citation>
    <scope>NUCLEOTIDE SEQUENCE [LARGE SCALE GENOMIC DNA]</scope>
    <source>
        <strain evidence="11">SN15 / ATCC MYA-4574 / FGSC 10173</strain>
    </source>
</reference>
<dbReference type="GO" id="GO:0035556">
    <property type="term" value="P:intracellular signal transduction"/>
    <property type="evidence" value="ECO:0000318"/>
    <property type="project" value="GO_Central"/>
</dbReference>
<organism evidence="10 11">
    <name type="scientific">Phaeosphaeria nodorum (strain SN15 / ATCC MYA-4574 / FGSC 10173)</name>
    <name type="common">Glume blotch fungus</name>
    <name type="synonym">Parastagonospora nodorum</name>
    <dbReference type="NCBI Taxonomy" id="321614"/>
    <lineage>
        <taxon>Eukaryota</taxon>
        <taxon>Fungi</taxon>
        <taxon>Dikarya</taxon>
        <taxon>Ascomycota</taxon>
        <taxon>Pezizomycotina</taxon>
        <taxon>Dothideomycetes</taxon>
        <taxon>Pleosporomycetidae</taxon>
        <taxon>Pleosporales</taxon>
        <taxon>Pleosporineae</taxon>
        <taxon>Phaeosphaeriaceae</taxon>
        <taxon>Parastagonospora</taxon>
    </lineage>
</organism>
<dbReference type="GeneID" id="5977554"/>
<evidence type="ECO:0000256" key="7">
    <source>
        <dbReference type="ARBA" id="ARBA00047899"/>
    </source>
</evidence>
<evidence type="ECO:0000256" key="2">
    <source>
        <dbReference type="ARBA" id="ARBA00022527"/>
    </source>
</evidence>
<dbReference type="Proteomes" id="UP000001055">
    <property type="component" value="Unassembled WGS sequence"/>
</dbReference>
<evidence type="ECO:0000256" key="6">
    <source>
        <dbReference type="ARBA" id="ARBA00022840"/>
    </source>
</evidence>
<dbReference type="Gene3D" id="3.30.200.20">
    <property type="entry name" value="Phosphorylase Kinase, domain 1"/>
    <property type="match status" value="1"/>
</dbReference>
<keyword evidence="4" id="KW-0547">Nucleotide-binding</keyword>
<dbReference type="EMBL" id="CH445340">
    <property type="protein sequence ID" value="EAT82710.1"/>
    <property type="molecule type" value="Genomic_DNA"/>
</dbReference>